<dbReference type="PANTHER" id="PTHR30408">
    <property type="entry name" value="TYPE-1 RESTRICTION ENZYME ECOKI SPECIFICITY PROTEIN"/>
    <property type="match status" value="1"/>
</dbReference>
<gene>
    <name evidence="5" type="ORF">HUE88_11475</name>
</gene>
<dbReference type="KEGG" id="sbal:HUE88_11475"/>
<sequence length="424" mass="47789">MKSEWNTYVLNDIIEIIGGGTPKRAISEYWEGKIPWLSVVDFNTGNKYVSETKEYITELGLQKSSTKMLEKGQIIISARGTVGALAQLTQPMAFNQSCYGLNAKAEYTINEFLYYLVKHQIANLQQITHGAVFDTITKDTFKQIDVSLPPLATQKKIAHILSTLDDKIELNRKMNQTLEEMAQALFKSWFVDFDPVHAKMGCANDEELEVAARELGISKEVLELFPSEFEESELGMIPEGWDNDFLDSFVEILDSKRIPLASNERATRKGSIPYYGATSIMDYVDDYIFDETLLLMGEDGSVTRENGTPFLQYIWGQSWVNNHAHVMRSKSTLSVEALYIALLNKNVTMFVTGAVQPKINQGNLKQIPIINAGDVVNKMYSTLIEPIFAKVRLITEENITLQKTRDALLPKLLSGELDVSELEL</sequence>
<dbReference type="EMBL" id="CP054492">
    <property type="protein sequence ID" value="QOY51709.1"/>
    <property type="molecule type" value="Genomic_DNA"/>
</dbReference>
<feature type="domain" description="Type I restriction modification DNA specificity" evidence="4">
    <location>
        <begin position="238"/>
        <end position="369"/>
    </location>
</feature>
<dbReference type="SUPFAM" id="SSF116734">
    <property type="entry name" value="DNA methylase specificity domain"/>
    <property type="match status" value="2"/>
</dbReference>
<keyword evidence="2" id="KW-0680">Restriction system</keyword>
<keyword evidence="3" id="KW-0238">DNA-binding</keyword>
<organism evidence="5 6">
    <name type="scientific">Candidatus Sulfurimonas baltica</name>
    <dbReference type="NCBI Taxonomy" id="2740404"/>
    <lineage>
        <taxon>Bacteria</taxon>
        <taxon>Pseudomonadati</taxon>
        <taxon>Campylobacterota</taxon>
        <taxon>Epsilonproteobacteria</taxon>
        <taxon>Campylobacterales</taxon>
        <taxon>Sulfurimonadaceae</taxon>
        <taxon>Sulfurimonas</taxon>
    </lineage>
</organism>
<keyword evidence="6" id="KW-1185">Reference proteome</keyword>
<dbReference type="REBASE" id="453094">
    <property type="entry name" value="S.SspGD2ORF11470P"/>
</dbReference>
<dbReference type="Gene3D" id="3.90.220.20">
    <property type="entry name" value="DNA methylase specificity domains"/>
    <property type="match status" value="2"/>
</dbReference>
<dbReference type="RefSeq" id="WP_194369156.1">
    <property type="nucleotide sequence ID" value="NZ_CP054492.1"/>
</dbReference>
<evidence type="ECO:0000256" key="3">
    <source>
        <dbReference type="ARBA" id="ARBA00023125"/>
    </source>
</evidence>
<dbReference type="CDD" id="cd17262">
    <property type="entry name" value="RMtype1_S_Aco12261I-TRD2-CR2"/>
    <property type="match status" value="1"/>
</dbReference>
<proteinExistence type="inferred from homology"/>
<evidence type="ECO:0000259" key="4">
    <source>
        <dbReference type="Pfam" id="PF01420"/>
    </source>
</evidence>
<dbReference type="Pfam" id="PF01420">
    <property type="entry name" value="Methylase_S"/>
    <property type="match status" value="2"/>
</dbReference>
<dbReference type="InterPro" id="IPR000055">
    <property type="entry name" value="Restrct_endonuc_typeI_TRD"/>
</dbReference>
<comment type="similarity">
    <text evidence="1">Belongs to the type-I restriction system S methylase family.</text>
</comment>
<evidence type="ECO:0000256" key="1">
    <source>
        <dbReference type="ARBA" id="ARBA00010923"/>
    </source>
</evidence>
<dbReference type="InterPro" id="IPR044946">
    <property type="entry name" value="Restrct_endonuc_typeI_TRD_sf"/>
</dbReference>
<dbReference type="GO" id="GO:0004519">
    <property type="term" value="F:endonuclease activity"/>
    <property type="evidence" value="ECO:0007669"/>
    <property type="project" value="UniProtKB-KW"/>
</dbReference>
<evidence type="ECO:0000313" key="5">
    <source>
        <dbReference type="EMBL" id="QOY51709.1"/>
    </source>
</evidence>
<evidence type="ECO:0000313" key="6">
    <source>
        <dbReference type="Proteomes" id="UP000593994"/>
    </source>
</evidence>
<dbReference type="Proteomes" id="UP000593994">
    <property type="component" value="Chromosome"/>
</dbReference>
<dbReference type="GO" id="GO:0003677">
    <property type="term" value="F:DNA binding"/>
    <property type="evidence" value="ECO:0007669"/>
    <property type="project" value="UniProtKB-KW"/>
</dbReference>
<dbReference type="AlphaFoldDB" id="A0A7S7LW63"/>
<feature type="domain" description="Type I restriction modification DNA specificity" evidence="4">
    <location>
        <begin position="3"/>
        <end position="180"/>
    </location>
</feature>
<reference evidence="5 6" key="1">
    <citation type="submission" date="2020-05" db="EMBL/GenBank/DDBJ databases">
        <title>Sulfurimonas marisnigri, sp. nov., and Sulfurimonas baltica, sp. nov., manganese oxide reducing chemolithoautotrophs of the class Epsilonproteobacteria isolated from the pelagic redoxclines of the Black and Baltic Seas and emended description of the genus Sulfurimonas.</title>
        <authorList>
            <person name="Henkel J.V."/>
            <person name="Laudan C."/>
            <person name="Werner J."/>
            <person name="Neu T."/>
            <person name="Plewe S."/>
            <person name="Sproer C."/>
            <person name="Bunk B."/>
            <person name="Schulz-Vogt H.N."/>
        </authorList>
    </citation>
    <scope>NUCLEOTIDE SEQUENCE [LARGE SCALE GENOMIC DNA]</scope>
    <source>
        <strain evidence="5 6">GD2</strain>
    </source>
</reference>
<keyword evidence="5" id="KW-0540">Nuclease</keyword>
<accession>A0A7S7LW63</accession>
<keyword evidence="5" id="KW-0378">Hydrolase</keyword>
<dbReference type="PANTHER" id="PTHR30408:SF13">
    <property type="entry name" value="TYPE I RESTRICTION ENZYME HINDI SPECIFICITY SUBUNIT"/>
    <property type="match status" value="1"/>
</dbReference>
<name>A0A7S7LW63_9BACT</name>
<dbReference type="InterPro" id="IPR052021">
    <property type="entry name" value="Type-I_RS_S_subunit"/>
</dbReference>
<protein>
    <submittedName>
        <fullName evidence="5">Restriction endonuclease subunit S</fullName>
    </submittedName>
</protein>
<dbReference type="GO" id="GO:0009307">
    <property type="term" value="P:DNA restriction-modification system"/>
    <property type="evidence" value="ECO:0007669"/>
    <property type="project" value="UniProtKB-KW"/>
</dbReference>
<keyword evidence="5" id="KW-0255">Endonuclease</keyword>
<dbReference type="Gene3D" id="1.10.287.1120">
    <property type="entry name" value="Bipartite methylase S protein"/>
    <property type="match status" value="1"/>
</dbReference>
<dbReference type="CDD" id="cd17243">
    <property type="entry name" value="RMtype1_S_AchA6I-TRD2-CR2_like"/>
    <property type="match status" value="1"/>
</dbReference>
<evidence type="ECO:0000256" key="2">
    <source>
        <dbReference type="ARBA" id="ARBA00022747"/>
    </source>
</evidence>